<feature type="domain" description="MutL C-terminal dimerisation" evidence="4">
    <location>
        <begin position="555"/>
        <end position="771"/>
    </location>
</feature>
<dbReference type="Gene3D" id="3.30.1540.20">
    <property type="entry name" value="MutL, C-terminal domain, dimerisation subdomain"/>
    <property type="match status" value="1"/>
</dbReference>
<gene>
    <name evidence="5" type="ORF">OE88DRAFT_1766037</name>
</gene>
<dbReference type="Pfam" id="PF13589">
    <property type="entry name" value="HATPase_c_3"/>
    <property type="match status" value="1"/>
</dbReference>
<feature type="region of interest" description="Disordered" evidence="3">
    <location>
        <begin position="275"/>
        <end position="297"/>
    </location>
</feature>
<name>A0A5C3NE15_9AGAM</name>
<dbReference type="PROSITE" id="PS00058">
    <property type="entry name" value="DNA_MISMATCH_REPAIR_1"/>
    <property type="match status" value="1"/>
</dbReference>
<dbReference type="SMART" id="SM00853">
    <property type="entry name" value="MutL_C"/>
    <property type="match status" value="1"/>
</dbReference>
<dbReference type="Proteomes" id="UP000305948">
    <property type="component" value="Unassembled WGS sequence"/>
</dbReference>
<dbReference type="PANTHER" id="PTHR10073:SF47">
    <property type="entry name" value="DNA MISMATCH REPAIR PROTEIN MLH3"/>
    <property type="match status" value="1"/>
</dbReference>
<evidence type="ECO:0000256" key="2">
    <source>
        <dbReference type="ARBA" id="ARBA00022763"/>
    </source>
</evidence>
<evidence type="ECO:0000259" key="4">
    <source>
        <dbReference type="SMART" id="SM00853"/>
    </source>
</evidence>
<proteinExistence type="inferred from homology"/>
<organism evidence="5 6">
    <name type="scientific">Heliocybe sulcata</name>
    <dbReference type="NCBI Taxonomy" id="5364"/>
    <lineage>
        <taxon>Eukaryota</taxon>
        <taxon>Fungi</taxon>
        <taxon>Dikarya</taxon>
        <taxon>Basidiomycota</taxon>
        <taxon>Agaricomycotina</taxon>
        <taxon>Agaricomycetes</taxon>
        <taxon>Gloeophyllales</taxon>
        <taxon>Gloeophyllaceae</taxon>
        <taxon>Heliocybe</taxon>
    </lineage>
</organism>
<dbReference type="GO" id="GO:0061982">
    <property type="term" value="P:meiosis I cell cycle process"/>
    <property type="evidence" value="ECO:0007669"/>
    <property type="project" value="UniProtKB-ARBA"/>
</dbReference>
<dbReference type="InterPro" id="IPR014762">
    <property type="entry name" value="DNA_mismatch_repair_CS"/>
</dbReference>
<keyword evidence="6" id="KW-1185">Reference proteome</keyword>
<feature type="region of interest" description="Disordered" evidence="3">
    <location>
        <begin position="438"/>
        <end position="459"/>
    </location>
</feature>
<dbReference type="InterPro" id="IPR014721">
    <property type="entry name" value="Ribsml_uS5_D2-typ_fold_subgr"/>
</dbReference>
<dbReference type="InterPro" id="IPR013507">
    <property type="entry name" value="DNA_mismatch_S5_2-like"/>
</dbReference>
<feature type="compositionally biased region" description="Basic and acidic residues" evidence="3">
    <location>
        <begin position="442"/>
        <end position="452"/>
    </location>
</feature>
<reference evidence="5 6" key="1">
    <citation type="journal article" date="2019" name="Nat. Ecol. Evol.">
        <title>Megaphylogeny resolves global patterns of mushroom evolution.</title>
        <authorList>
            <person name="Varga T."/>
            <person name="Krizsan K."/>
            <person name="Foldi C."/>
            <person name="Dima B."/>
            <person name="Sanchez-Garcia M."/>
            <person name="Sanchez-Ramirez S."/>
            <person name="Szollosi G.J."/>
            <person name="Szarkandi J.G."/>
            <person name="Papp V."/>
            <person name="Albert L."/>
            <person name="Andreopoulos W."/>
            <person name="Angelini C."/>
            <person name="Antonin V."/>
            <person name="Barry K.W."/>
            <person name="Bougher N.L."/>
            <person name="Buchanan P."/>
            <person name="Buyck B."/>
            <person name="Bense V."/>
            <person name="Catcheside P."/>
            <person name="Chovatia M."/>
            <person name="Cooper J."/>
            <person name="Damon W."/>
            <person name="Desjardin D."/>
            <person name="Finy P."/>
            <person name="Geml J."/>
            <person name="Haridas S."/>
            <person name="Hughes K."/>
            <person name="Justo A."/>
            <person name="Karasinski D."/>
            <person name="Kautmanova I."/>
            <person name="Kiss B."/>
            <person name="Kocsube S."/>
            <person name="Kotiranta H."/>
            <person name="LaButti K.M."/>
            <person name="Lechner B.E."/>
            <person name="Liimatainen K."/>
            <person name="Lipzen A."/>
            <person name="Lukacs Z."/>
            <person name="Mihaltcheva S."/>
            <person name="Morgado L.N."/>
            <person name="Niskanen T."/>
            <person name="Noordeloos M.E."/>
            <person name="Ohm R.A."/>
            <person name="Ortiz-Santana B."/>
            <person name="Ovrebo C."/>
            <person name="Racz N."/>
            <person name="Riley R."/>
            <person name="Savchenko A."/>
            <person name="Shiryaev A."/>
            <person name="Soop K."/>
            <person name="Spirin V."/>
            <person name="Szebenyi C."/>
            <person name="Tomsovsky M."/>
            <person name="Tulloss R.E."/>
            <person name="Uehling J."/>
            <person name="Grigoriev I.V."/>
            <person name="Vagvolgyi C."/>
            <person name="Papp T."/>
            <person name="Martin F.M."/>
            <person name="Miettinen O."/>
            <person name="Hibbett D.S."/>
            <person name="Nagy L.G."/>
        </authorList>
    </citation>
    <scope>NUCLEOTIDE SEQUENCE [LARGE SCALE GENOMIC DNA]</scope>
    <source>
        <strain evidence="5 6">OMC1185</strain>
    </source>
</reference>
<keyword evidence="2" id="KW-0227">DNA damage</keyword>
<evidence type="ECO:0000313" key="5">
    <source>
        <dbReference type="EMBL" id="TFK55613.1"/>
    </source>
</evidence>
<comment type="similarity">
    <text evidence="1">Belongs to the DNA mismatch repair MutL/HexB family.</text>
</comment>
<dbReference type="InterPro" id="IPR014790">
    <property type="entry name" value="MutL_C"/>
</dbReference>
<evidence type="ECO:0000313" key="6">
    <source>
        <dbReference type="Proteomes" id="UP000305948"/>
    </source>
</evidence>
<feature type="region of interest" description="Disordered" evidence="3">
    <location>
        <begin position="354"/>
        <end position="379"/>
    </location>
</feature>
<accession>A0A5C3NE15</accession>
<dbReference type="GO" id="GO:0016887">
    <property type="term" value="F:ATP hydrolysis activity"/>
    <property type="evidence" value="ECO:0007669"/>
    <property type="project" value="InterPro"/>
</dbReference>
<dbReference type="InterPro" id="IPR036890">
    <property type="entry name" value="HATPase_C_sf"/>
</dbReference>
<dbReference type="EMBL" id="ML213504">
    <property type="protein sequence ID" value="TFK55613.1"/>
    <property type="molecule type" value="Genomic_DNA"/>
</dbReference>
<dbReference type="Pfam" id="PF01119">
    <property type="entry name" value="DNA_mis_repair"/>
    <property type="match status" value="1"/>
</dbReference>
<dbReference type="InterPro" id="IPR020568">
    <property type="entry name" value="Ribosomal_Su5_D2-typ_SF"/>
</dbReference>
<dbReference type="GO" id="GO:0140664">
    <property type="term" value="F:ATP-dependent DNA damage sensor activity"/>
    <property type="evidence" value="ECO:0007669"/>
    <property type="project" value="InterPro"/>
</dbReference>
<dbReference type="GO" id="GO:0006298">
    <property type="term" value="P:mismatch repair"/>
    <property type="evidence" value="ECO:0007669"/>
    <property type="project" value="InterPro"/>
</dbReference>
<dbReference type="STRING" id="5364.A0A5C3NE15"/>
<dbReference type="SUPFAM" id="SSF118116">
    <property type="entry name" value="DNA mismatch repair protein MutL"/>
    <property type="match status" value="1"/>
</dbReference>
<evidence type="ECO:0000256" key="3">
    <source>
        <dbReference type="SAM" id="MobiDB-lite"/>
    </source>
</evidence>
<dbReference type="PANTHER" id="PTHR10073">
    <property type="entry name" value="DNA MISMATCH REPAIR PROTEIN MLH, PMS, MUTL"/>
    <property type="match status" value="1"/>
</dbReference>
<dbReference type="Gene3D" id="3.30.565.10">
    <property type="entry name" value="Histidine kinase-like ATPase, C-terminal domain"/>
    <property type="match status" value="1"/>
</dbReference>
<dbReference type="Gene3D" id="3.30.230.10">
    <property type="match status" value="1"/>
</dbReference>
<dbReference type="InterPro" id="IPR037198">
    <property type="entry name" value="MutL_C_sf"/>
</dbReference>
<dbReference type="SUPFAM" id="SSF54211">
    <property type="entry name" value="Ribosomal protein S5 domain 2-like"/>
    <property type="match status" value="1"/>
</dbReference>
<dbReference type="GO" id="GO:0005524">
    <property type="term" value="F:ATP binding"/>
    <property type="evidence" value="ECO:0007669"/>
    <property type="project" value="InterPro"/>
</dbReference>
<dbReference type="SUPFAM" id="SSF55874">
    <property type="entry name" value="ATPase domain of HSP90 chaperone/DNA topoisomerase II/histidine kinase"/>
    <property type="match status" value="1"/>
</dbReference>
<sequence length="830" mass="92493">MSIEHLPQTTRSKLRSTQILTSLPQIISELLQNSLDASATQIDVGVNCEEWSCWVRDNGHGMSKDGINILARGSEGGRYGSSKAYTQASLNEVSTFGFRGEALASAADLSCLEISSRTPCSRETWQIILKGGKCLYNGAAVRWRRQTSGTVVCIRDAFYNLPVRRMSHPSSARTLDMVRKDLEQVALMFPDVAFSLEDSKKAESDGWAKGRILTMPKVRLTITLHYRQYISGLQTRIWTRTCSDVNRHILTVCDLHRTIDNEFATSTFMKHAYEEDGETDTSLQDPKSIPATRRSPRKAERRPVYVLNLTIPPRDMDNCLEPAKASIQLKDTRAVASLLSDAVRSFLINNGFRRKQPSKGPVEEAPLRKKRRVDGTSTTDGRVLPDIPLYIHQVSIMDTDAPTEGEGGEIVWRDPQTGQTFVVDKLTGNSIIRAKEEDEDGADMKHRSDRRTLSSAVRSAKELDGDKDLANAPVWIREVLQTNEVFPLTEARISALPGGLTSKSNPSDQREHEGLGLPHHYGKRHQLCRNLESQADVLSPITYQFDKAHLRSARVINQVDRKFIACIMDASSPGDPPSMGAIHKQLFLIDQHAADERVRVEHFLEQLCAGFLEGQGEYGGEVMTLDNPVPVLLTRHEAARLTESQDSRTAFGRWGISFHDLDRNKVIADDRIELGGRSDHGDEEAYVQVYVRSLPAIVGQKLLVGEDLHELVKGYLGRLDMDGVPSAHAEPVGAQGGSFSWLKALRWCPQQLIELVNSKACRGAIMFNDSLSLEQCERLVQKLSHTAFPLQCAHGRPSLVPVANIGHSIDGRAGGRRRVNVNWESFDFHQ</sequence>
<evidence type="ECO:0000256" key="1">
    <source>
        <dbReference type="ARBA" id="ARBA00006082"/>
    </source>
</evidence>
<dbReference type="InterPro" id="IPR042120">
    <property type="entry name" value="MutL_C_dimsub"/>
</dbReference>
<protein>
    <recommendedName>
        <fullName evidence="4">MutL C-terminal dimerisation domain-containing protein</fullName>
    </recommendedName>
</protein>
<dbReference type="GO" id="GO:0032300">
    <property type="term" value="C:mismatch repair complex"/>
    <property type="evidence" value="ECO:0007669"/>
    <property type="project" value="InterPro"/>
</dbReference>
<dbReference type="OrthoDB" id="429932at2759"/>
<dbReference type="GO" id="GO:0030983">
    <property type="term" value="F:mismatched DNA binding"/>
    <property type="evidence" value="ECO:0007669"/>
    <property type="project" value="InterPro"/>
</dbReference>
<dbReference type="InterPro" id="IPR038973">
    <property type="entry name" value="MutL/Mlh/Pms-like"/>
</dbReference>
<dbReference type="AlphaFoldDB" id="A0A5C3NE15"/>